<dbReference type="PATRIC" id="fig|1299326.3.peg.4238"/>
<accession>X7ZBD6</accession>
<dbReference type="AlphaFoldDB" id="X7ZBD6"/>
<protein>
    <submittedName>
        <fullName evidence="1">Uncharacterized protein</fullName>
    </submittedName>
</protein>
<evidence type="ECO:0000313" key="1">
    <source>
        <dbReference type="EMBL" id="EUA15895.1"/>
    </source>
</evidence>
<dbReference type="EMBL" id="JAOA01000007">
    <property type="protein sequence ID" value="EUA15895.1"/>
    <property type="molecule type" value="Genomic_DNA"/>
</dbReference>
<organism evidence="1 2">
    <name type="scientific">Mycobacterium kansasii 662</name>
    <dbReference type="NCBI Taxonomy" id="1299326"/>
    <lineage>
        <taxon>Bacteria</taxon>
        <taxon>Bacillati</taxon>
        <taxon>Actinomycetota</taxon>
        <taxon>Actinomycetes</taxon>
        <taxon>Mycobacteriales</taxon>
        <taxon>Mycobacteriaceae</taxon>
        <taxon>Mycobacterium</taxon>
    </lineage>
</organism>
<proteinExistence type="predicted"/>
<comment type="caution">
    <text evidence="1">The sequence shown here is derived from an EMBL/GenBank/DDBJ whole genome shotgun (WGS) entry which is preliminary data.</text>
</comment>
<sequence>MELPLAAGYYIRPLDLYLNGQDMALFDIAEQRGPVEHILDSVRPGWRANRSSFEVFSDTDGMRSIRIRGE</sequence>
<evidence type="ECO:0000313" key="2">
    <source>
        <dbReference type="Proteomes" id="UP000020561"/>
    </source>
</evidence>
<dbReference type="Proteomes" id="UP000020561">
    <property type="component" value="Unassembled WGS sequence"/>
</dbReference>
<gene>
    <name evidence="1" type="ORF">I545_4406</name>
</gene>
<reference evidence="1 2" key="1">
    <citation type="submission" date="2013-12" db="EMBL/GenBank/DDBJ databases">
        <authorList>
            <person name="Brown-Elliot B."/>
            <person name="Wallace R."/>
            <person name="Lenaerts A."/>
            <person name="Ordway D."/>
            <person name="DeGroote M.A."/>
            <person name="Parker T."/>
            <person name="Sizemore C."/>
            <person name="Tallon L.J."/>
            <person name="Sadzewicz L.K."/>
            <person name="Sengamalay N."/>
            <person name="Fraser C.M."/>
            <person name="Hine E."/>
            <person name="Shefchek K.A."/>
            <person name="Das S.P."/>
            <person name="Tettelin H."/>
        </authorList>
    </citation>
    <scope>NUCLEOTIDE SEQUENCE [LARGE SCALE GENOMIC DNA]</scope>
    <source>
        <strain evidence="1 2">662</strain>
    </source>
</reference>
<name>X7ZBD6_MYCKA</name>